<feature type="domain" description="General secretion pathway GspH" evidence="9">
    <location>
        <begin position="44"/>
        <end position="149"/>
    </location>
</feature>
<evidence type="ECO:0000256" key="2">
    <source>
        <dbReference type="ARBA" id="ARBA00022475"/>
    </source>
</evidence>
<dbReference type="AlphaFoldDB" id="A0A0G1DHH2"/>
<evidence type="ECO:0000256" key="1">
    <source>
        <dbReference type="ARBA" id="ARBA00004377"/>
    </source>
</evidence>
<dbReference type="InterPro" id="IPR012902">
    <property type="entry name" value="N_methyl_site"/>
</dbReference>
<proteinExistence type="predicted"/>
<dbReference type="GO" id="GO:0015627">
    <property type="term" value="C:type II protein secretion system complex"/>
    <property type="evidence" value="ECO:0007669"/>
    <property type="project" value="InterPro"/>
</dbReference>
<gene>
    <name evidence="10" type="ORF">UV74_C0013G0164</name>
</gene>
<dbReference type="Pfam" id="PF12019">
    <property type="entry name" value="GspH"/>
    <property type="match status" value="1"/>
</dbReference>
<evidence type="ECO:0000259" key="9">
    <source>
        <dbReference type="Pfam" id="PF12019"/>
    </source>
</evidence>
<sequence length="152" mass="16040">MRRSSGFTIIELLIVLLIMATLIGTGVAGFREFNRRQKVMTTKNALVSALRFAQSEAASGNRAGCVGVFGGYLFNINPSNYTISASCDGGNVVVRNVELDEGVVVSVSGDFPIIFLPLAQGVDIPAGTESLITISAQGSEEIITINSQGKIK</sequence>
<dbReference type="EMBL" id="LCFQ01000013">
    <property type="protein sequence ID" value="KKS97042.1"/>
    <property type="molecule type" value="Genomic_DNA"/>
</dbReference>
<keyword evidence="6 8" id="KW-1133">Transmembrane helix</keyword>
<keyword evidence="4" id="KW-0997">Cell inner membrane</keyword>
<organism evidence="10 11">
    <name type="scientific">Candidatus Woesebacteria bacterium GW2011_GWB1_43_14</name>
    <dbReference type="NCBI Taxonomy" id="1618578"/>
    <lineage>
        <taxon>Bacteria</taxon>
        <taxon>Candidatus Woeseibacteriota</taxon>
    </lineage>
</organism>
<comment type="subcellular location">
    <subcellularLocation>
        <location evidence="1">Cell inner membrane</location>
        <topology evidence="1">Single-pass membrane protein</topology>
    </subcellularLocation>
</comment>
<keyword evidence="7 8" id="KW-0472">Membrane</keyword>
<name>A0A0G1DHH2_9BACT</name>
<dbReference type="SUPFAM" id="SSF54523">
    <property type="entry name" value="Pili subunits"/>
    <property type="match status" value="1"/>
</dbReference>
<evidence type="ECO:0000256" key="6">
    <source>
        <dbReference type="ARBA" id="ARBA00022989"/>
    </source>
</evidence>
<protein>
    <recommendedName>
        <fullName evidence="9">General secretion pathway GspH domain-containing protein</fullName>
    </recommendedName>
</protein>
<dbReference type="Proteomes" id="UP000034090">
    <property type="component" value="Unassembled WGS sequence"/>
</dbReference>
<dbReference type="GO" id="GO:0015628">
    <property type="term" value="P:protein secretion by the type II secretion system"/>
    <property type="evidence" value="ECO:0007669"/>
    <property type="project" value="InterPro"/>
</dbReference>
<accession>A0A0G1DHH2</accession>
<evidence type="ECO:0000313" key="11">
    <source>
        <dbReference type="Proteomes" id="UP000034090"/>
    </source>
</evidence>
<evidence type="ECO:0000256" key="4">
    <source>
        <dbReference type="ARBA" id="ARBA00022519"/>
    </source>
</evidence>
<keyword evidence="3" id="KW-0488">Methylation</keyword>
<feature type="transmembrane region" description="Helical" evidence="8">
    <location>
        <begin position="6"/>
        <end position="30"/>
    </location>
</feature>
<dbReference type="Gene3D" id="3.30.700.10">
    <property type="entry name" value="Glycoprotein, Type 4 Pilin"/>
    <property type="match status" value="1"/>
</dbReference>
<evidence type="ECO:0000256" key="3">
    <source>
        <dbReference type="ARBA" id="ARBA00022481"/>
    </source>
</evidence>
<dbReference type="InterPro" id="IPR022346">
    <property type="entry name" value="T2SS_GspH"/>
</dbReference>
<dbReference type="GO" id="GO:0005886">
    <property type="term" value="C:plasma membrane"/>
    <property type="evidence" value="ECO:0007669"/>
    <property type="project" value="UniProtKB-SubCell"/>
</dbReference>
<dbReference type="STRING" id="1618578.UV74_C0013G0164"/>
<dbReference type="InterPro" id="IPR045584">
    <property type="entry name" value="Pilin-like"/>
</dbReference>
<dbReference type="Pfam" id="PF07963">
    <property type="entry name" value="N_methyl"/>
    <property type="match status" value="1"/>
</dbReference>
<evidence type="ECO:0000256" key="8">
    <source>
        <dbReference type="SAM" id="Phobius"/>
    </source>
</evidence>
<dbReference type="NCBIfam" id="TIGR02532">
    <property type="entry name" value="IV_pilin_GFxxxE"/>
    <property type="match status" value="1"/>
</dbReference>
<keyword evidence="2" id="KW-1003">Cell membrane</keyword>
<evidence type="ECO:0000256" key="5">
    <source>
        <dbReference type="ARBA" id="ARBA00022692"/>
    </source>
</evidence>
<reference evidence="10 11" key="1">
    <citation type="journal article" date="2015" name="Nature">
        <title>rRNA introns, odd ribosomes, and small enigmatic genomes across a large radiation of phyla.</title>
        <authorList>
            <person name="Brown C.T."/>
            <person name="Hug L.A."/>
            <person name="Thomas B.C."/>
            <person name="Sharon I."/>
            <person name="Castelle C.J."/>
            <person name="Singh A."/>
            <person name="Wilkins M.J."/>
            <person name="Williams K.H."/>
            <person name="Banfield J.F."/>
        </authorList>
    </citation>
    <scope>NUCLEOTIDE SEQUENCE [LARGE SCALE GENOMIC DNA]</scope>
</reference>
<evidence type="ECO:0000256" key="7">
    <source>
        <dbReference type="ARBA" id="ARBA00023136"/>
    </source>
</evidence>
<comment type="caution">
    <text evidence="10">The sequence shown here is derived from an EMBL/GenBank/DDBJ whole genome shotgun (WGS) entry which is preliminary data.</text>
</comment>
<keyword evidence="5 8" id="KW-0812">Transmembrane</keyword>
<evidence type="ECO:0000313" key="10">
    <source>
        <dbReference type="EMBL" id="KKS97042.1"/>
    </source>
</evidence>